<dbReference type="AlphaFoldDB" id="A0AAJ4TIA1"/>
<evidence type="ECO:0000313" key="2">
    <source>
        <dbReference type="Proteomes" id="UP000682358"/>
    </source>
</evidence>
<organism evidence="1 2">
    <name type="scientific">Providencia rettgeri</name>
    <dbReference type="NCBI Taxonomy" id="587"/>
    <lineage>
        <taxon>Bacteria</taxon>
        <taxon>Pseudomonadati</taxon>
        <taxon>Pseudomonadota</taxon>
        <taxon>Gammaproteobacteria</taxon>
        <taxon>Enterobacterales</taxon>
        <taxon>Morganellaceae</taxon>
        <taxon>Providencia</taxon>
    </lineage>
</organism>
<reference evidence="1" key="1">
    <citation type="submission" date="2021-06" db="EMBL/GenBank/DDBJ databases">
        <title>Emergence of genetically related NDM-1-producing Providencia rettgeri strains in Argentina.</title>
        <authorList>
            <person name="Pasteran F."/>
            <person name="Meo A."/>
            <person name="Gomez S."/>
            <person name="Derdoy L."/>
            <person name="Albronoz E."/>
            <person name="Faccone D."/>
            <person name="Guerriero L."/>
            <person name="Archuby D."/>
            <person name="Tarzia A."/>
            <person name="Lopez M."/>
            <person name="Corso A."/>
        </authorList>
    </citation>
    <scope>NUCLEOTIDE SEQUENCE</scope>
    <source>
        <strain evidence="1">PreM15628</strain>
    </source>
</reference>
<dbReference type="EMBL" id="CP076405">
    <property type="protein sequence ID" value="QWQ20525.1"/>
    <property type="molecule type" value="Genomic_DNA"/>
</dbReference>
<evidence type="ECO:0000313" key="1">
    <source>
        <dbReference type="EMBL" id="QWQ20525.1"/>
    </source>
</evidence>
<name>A0AAJ4TIA1_PRORE</name>
<proteinExistence type="predicted"/>
<accession>A0AAJ4TIA1</accession>
<dbReference type="RefSeq" id="WP_147675430.1">
    <property type="nucleotide sequence ID" value="NZ_CP076405.1"/>
</dbReference>
<protein>
    <submittedName>
        <fullName evidence="1">Uncharacterized protein</fullName>
    </submittedName>
</protein>
<gene>
    <name evidence="1" type="ORF">KOF27_18440</name>
</gene>
<sequence length="97" mass="11641">MIFPKLGEVYQSKKTKHCFYSLGYKRNDKKHAQSQYDACLICVERHIYSEIPLSWFNAIYEKIQEAEPLPELEVITFYRQQLLLDDSYNAPDYSYYL</sequence>
<dbReference type="Proteomes" id="UP000682358">
    <property type="component" value="Chromosome"/>
</dbReference>